<comment type="caution">
    <text evidence="2">The sequence shown here is derived from an EMBL/GenBank/DDBJ whole genome shotgun (WGS) entry which is preliminary data.</text>
</comment>
<dbReference type="RefSeq" id="WP_080519538.1">
    <property type="nucleotide sequence ID" value="NZ_MPLS01000040.1"/>
</dbReference>
<evidence type="ECO:0000256" key="1">
    <source>
        <dbReference type="SAM" id="Phobius"/>
    </source>
</evidence>
<feature type="transmembrane region" description="Helical" evidence="1">
    <location>
        <begin position="101"/>
        <end position="124"/>
    </location>
</feature>
<keyword evidence="1" id="KW-0812">Transmembrane</keyword>
<sequence>MNKIEPKDVELNHRQRKLLRYIYKHSDIESEKYIDVNKIPNNSLDKTLLMNDVNRLINNRLVSTKTFSDDIGNQRAIKNLLIINTDGIEYFDWVRERTINYLLKSVLVPIFVALTISVITNIFFEVYPRVLRSITDLILNLL</sequence>
<accession>A0A1X0VBP8</accession>
<reference evidence="2 3" key="1">
    <citation type="journal article" date="2017" name="Front. Microbiol.">
        <title>Genomic Characterization of Dairy Associated Leuconostoc Species and Diversity of Leuconostocs in Undefined Mixed Mesophilic Starter Cultures.</title>
        <authorList>
            <person name="Frantzen C.A."/>
            <person name="Kot W."/>
            <person name="Pedersen T.B."/>
            <person name="Ardo Y.M."/>
            <person name="Broadbent J.R."/>
            <person name="Neve H."/>
            <person name="Hansen L.H."/>
            <person name="Dal Bello F."/>
            <person name="Ostlie H.M."/>
            <person name="Kleppen H.P."/>
            <person name="Vogensen F.K."/>
            <person name="Holo H."/>
        </authorList>
    </citation>
    <scope>NUCLEOTIDE SEQUENCE [LARGE SCALE GENOMIC DNA]</scope>
    <source>
        <strain evidence="2 3">LMGCF08</strain>
    </source>
</reference>
<organism evidence="2 3">
    <name type="scientific">Leuconostoc pseudomesenteroides</name>
    <dbReference type="NCBI Taxonomy" id="33968"/>
    <lineage>
        <taxon>Bacteria</taxon>
        <taxon>Bacillati</taxon>
        <taxon>Bacillota</taxon>
        <taxon>Bacilli</taxon>
        <taxon>Lactobacillales</taxon>
        <taxon>Lactobacillaceae</taxon>
        <taxon>Leuconostoc</taxon>
    </lineage>
</organism>
<dbReference type="Proteomes" id="UP000192288">
    <property type="component" value="Unassembled WGS sequence"/>
</dbReference>
<evidence type="ECO:0000313" key="2">
    <source>
        <dbReference type="EMBL" id="ORI97167.1"/>
    </source>
</evidence>
<dbReference type="AlphaFoldDB" id="A0A1X0VBP8"/>
<protein>
    <submittedName>
        <fullName evidence="2">Uncharacterized protein</fullName>
    </submittedName>
</protein>
<gene>
    <name evidence="2" type="ORF">BMR96_08600</name>
</gene>
<dbReference type="EMBL" id="MPLS01000040">
    <property type="protein sequence ID" value="ORI97167.1"/>
    <property type="molecule type" value="Genomic_DNA"/>
</dbReference>
<keyword evidence="1" id="KW-1133">Transmembrane helix</keyword>
<evidence type="ECO:0000313" key="3">
    <source>
        <dbReference type="Proteomes" id="UP000192288"/>
    </source>
</evidence>
<keyword evidence="1" id="KW-0472">Membrane</keyword>
<dbReference type="STRING" id="33968.BMS77_09070"/>
<name>A0A1X0VBP8_LEUPS</name>
<proteinExistence type="predicted"/>